<reference evidence="1" key="2">
    <citation type="journal article" date="2015" name="Data Brief">
        <title>Shoot transcriptome of the giant reed, Arundo donax.</title>
        <authorList>
            <person name="Barrero R.A."/>
            <person name="Guerrero F.D."/>
            <person name="Moolhuijzen P."/>
            <person name="Goolsby J.A."/>
            <person name="Tidwell J."/>
            <person name="Bellgard S.E."/>
            <person name="Bellgard M.I."/>
        </authorList>
    </citation>
    <scope>NUCLEOTIDE SEQUENCE</scope>
    <source>
        <tissue evidence="1">Shoot tissue taken approximately 20 cm above the soil surface</tissue>
    </source>
</reference>
<dbReference type="EMBL" id="GBRH01201582">
    <property type="protein sequence ID" value="JAD96313.1"/>
    <property type="molecule type" value="Transcribed_RNA"/>
</dbReference>
<protein>
    <submittedName>
        <fullName evidence="1">Uncharacterized protein</fullName>
    </submittedName>
</protein>
<sequence length="62" mass="6539">MDRISSKAASMSISCFESIALFSNTFIASPISSASRFLFSLSATSSSSRQGSKLRLAPDSTV</sequence>
<accession>A0A0A9EBA0</accession>
<proteinExistence type="predicted"/>
<organism evidence="1">
    <name type="scientific">Arundo donax</name>
    <name type="common">Giant reed</name>
    <name type="synonym">Donax arundinaceus</name>
    <dbReference type="NCBI Taxonomy" id="35708"/>
    <lineage>
        <taxon>Eukaryota</taxon>
        <taxon>Viridiplantae</taxon>
        <taxon>Streptophyta</taxon>
        <taxon>Embryophyta</taxon>
        <taxon>Tracheophyta</taxon>
        <taxon>Spermatophyta</taxon>
        <taxon>Magnoliopsida</taxon>
        <taxon>Liliopsida</taxon>
        <taxon>Poales</taxon>
        <taxon>Poaceae</taxon>
        <taxon>PACMAD clade</taxon>
        <taxon>Arundinoideae</taxon>
        <taxon>Arundineae</taxon>
        <taxon>Arundo</taxon>
    </lineage>
</organism>
<name>A0A0A9EBA0_ARUDO</name>
<evidence type="ECO:0000313" key="1">
    <source>
        <dbReference type="EMBL" id="JAD96313.1"/>
    </source>
</evidence>
<dbReference type="AlphaFoldDB" id="A0A0A9EBA0"/>
<reference evidence="1" key="1">
    <citation type="submission" date="2014-09" db="EMBL/GenBank/DDBJ databases">
        <authorList>
            <person name="Magalhaes I.L.F."/>
            <person name="Oliveira U."/>
            <person name="Santos F.R."/>
            <person name="Vidigal T.H.D.A."/>
            <person name="Brescovit A.D."/>
            <person name="Santos A.J."/>
        </authorList>
    </citation>
    <scope>NUCLEOTIDE SEQUENCE</scope>
    <source>
        <tissue evidence="1">Shoot tissue taken approximately 20 cm above the soil surface</tissue>
    </source>
</reference>